<accession>A0A0N0P2P1</accession>
<protein>
    <submittedName>
        <fullName evidence="1">Uncharacterized protein</fullName>
    </submittedName>
</protein>
<gene>
    <name evidence="1" type="ORF">ABL78_7792</name>
</gene>
<reference evidence="1 2" key="1">
    <citation type="journal article" date="2015" name="PLoS Pathog.">
        <title>Leptomonas seymouri: Adaptations to the Dixenous Life Cycle Analyzed by Genome Sequencing, Transcriptome Profiling and Co-infection with Leishmania donovani.</title>
        <authorList>
            <person name="Kraeva N."/>
            <person name="Butenko A."/>
            <person name="Hlavacova J."/>
            <person name="Kostygov A."/>
            <person name="Myskova J."/>
            <person name="Grybchuk D."/>
            <person name="Lestinova T."/>
            <person name="Votypka J."/>
            <person name="Volf P."/>
            <person name="Opperdoes F."/>
            <person name="Flegontov P."/>
            <person name="Lukes J."/>
            <person name="Yurchenko V."/>
        </authorList>
    </citation>
    <scope>NUCLEOTIDE SEQUENCE [LARGE SCALE GENOMIC DNA]</scope>
    <source>
        <strain evidence="1 2">ATCC 30220</strain>
    </source>
</reference>
<evidence type="ECO:0000313" key="1">
    <source>
        <dbReference type="EMBL" id="KPI83179.1"/>
    </source>
</evidence>
<organism evidence="1 2">
    <name type="scientific">Leptomonas seymouri</name>
    <dbReference type="NCBI Taxonomy" id="5684"/>
    <lineage>
        <taxon>Eukaryota</taxon>
        <taxon>Discoba</taxon>
        <taxon>Euglenozoa</taxon>
        <taxon>Kinetoplastea</taxon>
        <taxon>Metakinetoplastina</taxon>
        <taxon>Trypanosomatida</taxon>
        <taxon>Trypanosomatidae</taxon>
        <taxon>Leishmaniinae</taxon>
        <taxon>Leptomonas</taxon>
    </lineage>
</organism>
<sequence length="559" mass="61473">MFAHTVYDDVSSVSAADLAQRLVEHSSRRKLSHAIAAHSAAVREVPPESVGALLWDAKTSGSVAPRSALLRDDIVREDTEATGGALLSLSLSADIKFHFARAQQRRFIAVLSSRTVSTELHLSSVDETFFYWMEECYLPRAYHGGQQGVIALQKCILRWALHLFAKKPLMKNISMEAIEVAFPALLAYAPPEREELAKQAAEMLGRGTVIWYGGTLIKQFHESSSIIVCPLLSLREERCAATLLFALANAHQIMTNQVEEASHAARYLLEAYGARHVALSPALTRCLLIATSALAARHPGSGEASMTVQDILGQHFSLLAEASMESVASFIASTAANPPPKVGGLLSQVRNLVRQAMCRRARPLPFHEGTANAQKEAEEDANTFFSDITVLKLHGRSLRSFLTADLDTQLPVPTASSSDCMLRQRLLEWAPKWWNDDPATMHTGSEACETELKINAKTAAAALREPLAGDRALLAVIQHARKRRRGDGAVLTPQAVQAALDEADLRLKRRTFLQLMDKLTLCDGRESRVEAATHFLQQHHVGALHIHRFTEFLTATHDK</sequence>
<dbReference type="EMBL" id="LJSK01000421">
    <property type="protein sequence ID" value="KPI83179.1"/>
    <property type="molecule type" value="Genomic_DNA"/>
</dbReference>
<dbReference type="OrthoDB" id="272573at2759"/>
<dbReference type="OMA" id="THFYWMD"/>
<keyword evidence="2" id="KW-1185">Reference proteome</keyword>
<dbReference type="VEuPathDB" id="TriTrypDB:Lsey_0421_0020"/>
<name>A0A0N0P2P1_LEPSE</name>
<dbReference type="Proteomes" id="UP000038009">
    <property type="component" value="Unassembled WGS sequence"/>
</dbReference>
<comment type="caution">
    <text evidence="1">The sequence shown here is derived from an EMBL/GenBank/DDBJ whole genome shotgun (WGS) entry which is preliminary data.</text>
</comment>
<dbReference type="AlphaFoldDB" id="A0A0N0P2P1"/>
<evidence type="ECO:0000313" key="2">
    <source>
        <dbReference type="Proteomes" id="UP000038009"/>
    </source>
</evidence>
<proteinExistence type="predicted"/>